<comment type="caution">
    <text evidence="2">The sequence shown here is derived from an EMBL/GenBank/DDBJ whole genome shotgun (WGS) entry which is preliminary data.</text>
</comment>
<organism evidence="2 3">
    <name type="scientific">Pseudonocardia hierapolitana</name>
    <dbReference type="NCBI Taxonomy" id="1128676"/>
    <lineage>
        <taxon>Bacteria</taxon>
        <taxon>Bacillati</taxon>
        <taxon>Actinomycetota</taxon>
        <taxon>Actinomycetes</taxon>
        <taxon>Pseudonocardiales</taxon>
        <taxon>Pseudonocardiaceae</taxon>
        <taxon>Pseudonocardia</taxon>
    </lineage>
</organism>
<feature type="region of interest" description="Disordered" evidence="1">
    <location>
        <begin position="88"/>
        <end position="114"/>
    </location>
</feature>
<dbReference type="RefSeq" id="WP_147258355.1">
    <property type="nucleotide sequence ID" value="NZ_VIWU01000001.1"/>
</dbReference>
<dbReference type="Proteomes" id="UP000321261">
    <property type="component" value="Unassembled WGS sequence"/>
</dbReference>
<proteinExistence type="predicted"/>
<dbReference type="EMBL" id="VIWU01000001">
    <property type="protein sequence ID" value="TWF79509.1"/>
    <property type="molecule type" value="Genomic_DNA"/>
</dbReference>
<reference evidence="2 3" key="1">
    <citation type="submission" date="2019-06" db="EMBL/GenBank/DDBJ databases">
        <title>Sequencing the genomes of 1000 actinobacteria strains.</title>
        <authorList>
            <person name="Klenk H.-P."/>
        </authorList>
    </citation>
    <scope>NUCLEOTIDE SEQUENCE [LARGE SCALE GENOMIC DNA]</scope>
    <source>
        <strain evidence="2 3">DSM 45671</strain>
    </source>
</reference>
<evidence type="ECO:0000256" key="1">
    <source>
        <dbReference type="SAM" id="MobiDB-lite"/>
    </source>
</evidence>
<name>A0A561SXC4_9PSEU</name>
<dbReference type="AlphaFoldDB" id="A0A561SXC4"/>
<evidence type="ECO:0000313" key="3">
    <source>
        <dbReference type="Proteomes" id="UP000321261"/>
    </source>
</evidence>
<accession>A0A561SXC4</accession>
<protein>
    <submittedName>
        <fullName evidence="2">Uncharacterized protein</fullName>
    </submittedName>
</protein>
<dbReference type="OrthoDB" id="9860826at2"/>
<feature type="compositionally biased region" description="Basic and acidic residues" evidence="1">
    <location>
        <begin position="88"/>
        <end position="104"/>
    </location>
</feature>
<gene>
    <name evidence="2" type="ORF">FHX44_115442</name>
</gene>
<sequence length="114" mass="12499">MIRDFVAQPYPLFAIVVVTGRMEPHIGRVVGWERADGGRVLAPVLTLGARTFVPGVADHVAYEESREEAERRASVFVAAALQADEQLRDEVPLQRAHAGERDASKPAIMPPEGR</sequence>
<keyword evidence="3" id="KW-1185">Reference proteome</keyword>
<evidence type="ECO:0000313" key="2">
    <source>
        <dbReference type="EMBL" id="TWF79509.1"/>
    </source>
</evidence>